<keyword evidence="3" id="KW-0472">Membrane</keyword>
<dbReference type="Gene3D" id="2.130.10.10">
    <property type="entry name" value="YVTN repeat-like/Quinoprotein amine dehydrogenase"/>
    <property type="match status" value="2"/>
</dbReference>
<protein>
    <submittedName>
        <fullName evidence="5">Triple tyrosine motif-containing protein</fullName>
    </submittedName>
</protein>
<keyword evidence="6" id="KW-1185">Reference proteome</keyword>
<dbReference type="InterPro" id="IPR036388">
    <property type="entry name" value="WH-like_DNA-bd_sf"/>
</dbReference>
<dbReference type="RefSeq" id="WP_346581644.1">
    <property type="nucleotide sequence ID" value="NZ_JBDJLH010000002.1"/>
</dbReference>
<dbReference type="InterPro" id="IPR015943">
    <property type="entry name" value="WD40/YVTN_repeat-like_dom_sf"/>
</dbReference>
<evidence type="ECO:0000313" key="6">
    <source>
        <dbReference type="Proteomes" id="UP001409291"/>
    </source>
</evidence>
<evidence type="ECO:0000256" key="3">
    <source>
        <dbReference type="SAM" id="Phobius"/>
    </source>
</evidence>
<dbReference type="EMBL" id="JBDJNQ010000007">
    <property type="protein sequence ID" value="MEN5378730.1"/>
    <property type="molecule type" value="Genomic_DNA"/>
</dbReference>
<name>A0ABV0BVZ4_9SPHI</name>
<dbReference type="InterPro" id="IPR013783">
    <property type="entry name" value="Ig-like_fold"/>
</dbReference>
<accession>A0ABV0BVZ4</accession>
<evidence type="ECO:0000313" key="5">
    <source>
        <dbReference type="EMBL" id="MEN5378730.1"/>
    </source>
</evidence>
<organism evidence="5 6">
    <name type="scientific">Sphingobacterium kitahiroshimense</name>
    <dbReference type="NCBI Taxonomy" id="470446"/>
    <lineage>
        <taxon>Bacteria</taxon>
        <taxon>Pseudomonadati</taxon>
        <taxon>Bacteroidota</taxon>
        <taxon>Sphingobacteriia</taxon>
        <taxon>Sphingobacteriales</taxon>
        <taxon>Sphingobacteriaceae</taxon>
        <taxon>Sphingobacterium</taxon>
    </lineage>
</organism>
<proteinExistence type="predicted"/>
<evidence type="ECO:0000256" key="1">
    <source>
        <dbReference type="ARBA" id="ARBA00022553"/>
    </source>
</evidence>
<dbReference type="SUPFAM" id="SSF63829">
    <property type="entry name" value="Calcium-dependent phosphotriesterase"/>
    <property type="match status" value="1"/>
</dbReference>
<dbReference type="PANTHER" id="PTHR43547">
    <property type="entry name" value="TWO-COMPONENT HISTIDINE KINASE"/>
    <property type="match status" value="1"/>
</dbReference>
<dbReference type="InterPro" id="IPR016032">
    <property type="entry name" value="Sig_transdc_resp-reg_C-effctor"/>
</dbReference>
<dbReference type="Gene3D" id="2.60.40.10">
    <property type="entry name" value="Immunoglobulins"/>
    <property type="match status" value="1"/>
</dbReference>
<sequence length="964" mass="110631">MKYLAFLYFFVFFIAPISLCGQNLLGLPLVNNYNKTVYGGGSRTWDIKQDSRGILYFGNSEGLITFDGRYWKSYALPNHTIIRSLWIDSHDRIYVGGQGDFGYFEPAEQGGLTYTSLKALIPEEYRNFADIWNTLSFGQSVFFRATNVIFELKGQKITVHPAAAEWYFMGKVGESLFAQDKKNGLLVYRNNHWSPVLATLPYREMKIASMLPLGKDRIVLSTLNNQNYLLKDRVLLQLNKERWDDSYTPSAARIDDSTFVVGNAKEGCHIRDRDGKTIQRIGIREGLVNKNISAVFVDQQKNIWVASDNGISVISYGSAVRYLRPNLENEVTGLSSLIFDHKLYLSSSNGVYVAPISKGLKDQSRSLSSFSLFPKSDGGEAWLLEELNGRLLLGHNKGLFQIQDQALLPLSNRTGTWNVLPLSSVYPVEQALVGTYQGLELLNYQNGIFQSGGQLRGFVDSYRFLELDDKNTIWASHPYRGIYRMRLAADRHAYDAVLLTKKNGLPSDYQNFVFKIKDQIVFATEKGLYTYDYTKNAFVKSADYKEFDGLTIRYLKEDKEGNIWYCTDKYVGVAQFDAKNKSYQLIKFPEIEGMNTSGFDHINTYDKNNIYIGAEKGIIHINYEKYIQEARKPLVLLSQVTAKSAQDSILFAGYFTKNATGTYEQLRADQLELASKFNSFQFAFSSPSFGIHEHMEFSYQLVGYDEDWSTWANIAEKSYTNLPSGKYRFQVRVRNNLNQISETVSYDFTILPPWYLSIWAKLVYMLLGALSIYLFFKVQKQVWKKQQLQYEKKMAQLRYIHQLEIEKSEKEIVKLNNEKLEQEVLVKTKELASASMQLLENSGTLVKVRDELAKIEGSEEEASELKRINNLLKDVEKNSANWDQFSLHFDELNDGFLNKLKSNHEGLSRNDLKVCAYLKLNFTTKQIAQLQNITVRGVEIHRYRLRKKLPVGKDQSLSDFLNEI</sequence>
<keyword evidence="1" id="KW-0597">Phosphoprotein</keyword>
<evidence type="ECO:0000259" key="4">
    <source>
        <dbReference type="Pfam" id="PF07495"/>
    </source>
</evidence>
<feature type="transmembrane region" description="Helical" evidence="3">
    <location>
        <begin position="754"/>
        <end position="776"/>
    </location>
</feature>
<gene>
    <name evidence="5" type="ORF">ABE541_15815</name>
</gene>
<dbReference type="Pfam" id="PF07495">
    <property type="entry name" value="Y_Y_Y"/>
    <property type="match status" value="1"/>
</dbReference>
<feature type="domain" description="Two component regulator three Y" evidence="4">
    <location>
        <begin position="691"/>
        <end position="750"/>
    </location>
</feature>
<keyword evidence="3" id="KW-0812">Transmembrane</keyword>
<dbReference type="Gene3D" id="1.10.10.10">
    <property type="entry name" value="Winged helix-like DNA-binding domain superfamily/Winged helix DNA-binding domain"/>
    <property type="match status" value="1"/>
</dbReference>
<dbReference type="PANTHER" id="PTHR43547:SF2">
    <property type="entry name" value="HYBRID SIGNAL TRANSDUCTION HISTIDINE KINASE C"/>
    <property type="match status" value="1"/>
</dbReference>
<dbReference type="Proteomes" id="UP001409291">
    <property type="component" value="Unassembled WGS sequence"/>
</dbReference>
<dbReference type="SUPFAM" id="SSF46894">
    <property type="entry name" value="C-terminal effector domain of the bipartite response regulators"/>
    <property type="match status" value="1"/>
</dbReference>
<reference evidence="5 6" key="1">
    <citation type="submission" date="2024-04" db="EMBL/GenBank/DDBJ databases">
        <title>WGS of bacteria from Torrens River.</title>
        <authorList>
            <person name="Wyrsch E.R."/>
            <person name="Drigo B."/>
        </authorList>
    </citation>
    <scope>NUCLEOTIDE SEQUENCE [LARGE SCALE GENOMIC DNA]</scope>
    <source>
        <strain evidence="5 6">TWI391</strain>
    </source>
</reference>
<comment type="caution">
    <text evidence="5">The sequence shown here is derived from an EMBL/GenBank/DDBJ whole genome shotgun (WGS) entry which is preliminary data.</text>
</comment>
<evidence type="ECO:0000256" key="2">
    <source>
        <dbReference type="SAM" id="Coils"/>
    </source>
</evidence>
<feature type="coiled-coil region" evidence="2">
    <location>
        <begin position="803"/>
        <end position="878"/>
    </location>
</feature>
<dbReference type="InterPro" id="IPR011123">
    <property type="entry name" value="Y_Y_Y"/>
</dbReference>
<keyword evidence="3" id="KW-1133">Transmembrane helix</keyword>
<keyword evidence="2" id="KW-0175">Coiled coil</keyword>